<name>A0ABQ8HEH8_9ROSI</name>
<dbReference type="InterPro" id="IPR006286">
    <property type="entry name" value="C56_PfpI-like"/>
</dbReference>
<comment type="caution">
    <text evidence="3">The sequence shown here is derived from an EMBL/GenBank/DDBJ whole genome shotgun (WGS) entry which is preliminary data.</text>
</comment>
<organism evidence="3 4">
    <name type="scientific">Xanthoceras sorbifolium</name>
    <dbReference type="NCBI Taxonomy" id="99658"/>
    <lineage>
        <taxon>Eukaryota</taxon>
        <taxon>Viridiplantae</taxon>
        <taxon>Streptophyta</taxon>
        <taxon>Embryophyta</taxon>
        <taxon>Tracheophyta</taxon>
        <taxon>Spermatophyta</taxon>
        <taxon>Magnoliopsida</taxon>
        <taxon>eudicotyledons</taxon>
        <taxon>Gunneridae</taxon>
        <taxon>Pentapetalae</taxon>
        <taxon>rosids</taxon>
        <taxon>malvids</taxon>
        <taxon>Sapindales</taxon>
        <taxon>Sapindaceae</taxon>
        <taxon>Xanthoceroideae</taxon>
        <taxon>Xanthoceras</taxon>
    </lineage>
</organism>
<dbReference type="Proteomes" id="UP000827721">
    <property type="component" value="Unassembled WGS sequence"/>
</dbReference>
<evidence type="ECO:0000259" key="2">
    <source>
        <dbReference type="Pfam" id="PF01965"/>
    </source>
</evidence>
<dbReference type="PROSITE" id="PS51276">
    <property type="entry name" value="PEPTIDASE_C56_PFPI"/>
    <property type="match status" value="2"/>
</dbReference>
<evidence type="ECO:0000313" key="4">
    <source>
        <dbReference type="Proteomes" id="UP000827721"/>
    </source>
</evidence>
<sequence length="530" mass="56899">MADNKAKRSVLLLCGDYMEEYEAMVPFQALLAYGVAVDAVCPGKKAGDVCRTLVQEGSVHQTNQESPGHNFLLNATFDETEARNYDGLVIPGGRAPEYLAANESVLDLVRKFSNSGKPIASICHGQLILAAADSVKGRKCTAYPSVGPVLIAAGAHWVEPESLSACVVDGNIITGATYKGNPEFIRLFVKAIGGTITGLAKRILFLCGDYMEDYEVTVPSQSLQALECHVDAVCPKKKAGDTCPTAIHDFEGDQTYSEKPGHTFALTATFEDIDASSYDALVIPGGRAPEYLALNPKVIALVKEFMESRKPVASMCYGQQILSAAGVLKGKKCTANPAVKLNVVLSGATWLEPDPIDSCFTDGNLITGAAWLGHPEFISQLMALLDVKVQFYVLCGQVSCGIDAGMTSVLIYHVVGKPEMGEVLRDRDGGGDDSGDRGEMVPFQALHAYGVALTACVPDRMPEMFSRQPSIKVLVIRSPSFWKAIAAICHGQLILEASDFVKGRKCMLSIPYHTALWDLYVLVDAGACWG</sequence>
<dbReference type="PANTHER" id="PTHR42733">
    <property type="entry name" value="DJ-1 PROTEIN"/>
    <property type="match status" value="1"/>
</dbReference>
<gene>
    <name evidence="3" type="ORF">JRO89_XS11G0030500</name>
</gene>
<accession>A0ABQ8HEH8</accession>
<dbReference type="Pfam" id="PF01965">
    <property type="entry name" value="DJ-1_PfpI"/>
    <property type="match status" value="2"/>
</dbReference>
<dbReference type="Gene3D" id="3.40.50.880">
    <property type="match status" value="2"/>
</dbReference>
<dbReference type="NCBIfam" id="TIGR01382">
    <property type="entry name" value="PfpI"/>
    <property type="match status" value="2"/>
</dbReference>
<feature type="domain" description="DJ-1/PfpI" evidence="2">
    <location>
        <begin position="8"/>
        <end position="190"/>
    </location>
</feature>
<dbReference type="CDD" id="cd03169">
    <property type="entry name" value="GATase1_PfpI_1"/>
    <property type="match status" value="2"/>
</dbReference>
<keyword evidence="4" id="KW-1185">Reference proteome</keyword>
<dbReference type="PANTHER" id="PTHR42733:SF2">
    <property type="entry name" value="DJ-1_THIJ_PFPI FAMILY PROTEIN"/>
    <property type="match status" value="1"/>
</dbReference>
<feature type="domain" description="DJ-1/PfpI" evidence="2">
    <location>
        <begin position="201"/>
        <end position="383"/>
    </location>
</feature>
<protein>
    <recommendedName>
        <fullName evidence="2">DJ-1/PfpI domain-containing protein</fullName>
    </recommendedName>
</protein>
<evidence type="ECO:0000256" key="1">
    <source>
        <dbReference type="ARBA" id="ARBA00008542"/>
    </source>
</evidence>
<dbReference type="SUPFAM" id="SSF52317">
    <property type="entry name" value="Class I glutamine amidotransferase-like"/>
    <property type="match status" value="2"/>
</dbReference>
<dbReference type="InterPro" id="IPR002818">
    <property type="entry name" value="DJ-1/PfpI"/>
</dbReference>
<evidence type="ECO:0000313" key="3">
    <source>
        <dbReference type="EMBL" id="KAH7557021.1"/>
    </source>
</evidence>
<dbReference type="InterPro" id="IPR029062">
    <property type="entry name" value="Class_I_gatase-like"/>
</dbReference>
<reference evidence="3 4" key="1">
    <citation type="submission" date="2021-02" db="EMBL/GenBank/DDBJ databases">
        <title>Plant Genome Project.</title>
        <authorList>
            <person name="Zhang R.-G."/>
        </authorList>
    </citation>
    <scope>NUCLEOTIDE SEQUENCE [LARGE SCALE GENOMIC DNA]</scope>
    <source>
        <tissue evidence="3">Leaves</tissue>
    </source>
</reference>
<comment type="similarity">
    <text evidence="1">Belongs to the peptidase C56 family.</text>
</comment>
<proteinExistence type="inferred from homology"/>
<dbReference type="EMBL" id="JAFEMO010000011">
    <property type="protein sequence ID" value="KAH7557021.1"/>
    <property type="molecule type" value="Genomic_DNA"/>
</dbReference>